<reference evidence="1 2" key="1">
    <citation type="submission" date="2020-07" db="EMBL/GenBank/DDBJ databases">
        <title>Sequencing the genomes of 1000 actinobacteria strains.</title>
        <authorList>
            <person name="Klenk H.-P."/>
        </authorList>
    </citation>
    <scope>NUCLEOTIDE SEQUENCE [LARGE SCALE GENOMIC DNA]</scope>
    <source>
        <strain evidence="1 2">DSM 103833</strain>
    </source>
</reference>
<comment type="caution">
    <text evidence="1">The sequence shown here is derived from an EMBL/GenBank/DDBJ whole genome shotgun (WGS) entry which is preliminary data.</text>
</comment>
<dbReference type="AlphaFoldDB" id="A0A853BYQ2"/>
<dbReference type="Proteomes" id="UP000530424">
    <property type="component" value="Unassembled WGS sequence"/>
</dbReference>
<proteinExistence type="predicted"/>
<dbReference type="EMBL" id="JACCFP010000001">
    <property type="protein sequence ID" value="NYI99976.1"/>
    <property type="molecule type" value="Genomic_DNA"/>
</dbReference>
<accession>A0A853BYQ2</accession>
<dbReference type="RefSeq" id="WP_179666630.1">
    <property type="nucleotide sequence ID" value="NZ_JACCFP010000001.1"/>
</dbReference>
<gene>
    <name evidence="1" type="ORF">HNR19_000675</name>
</gene>
<evidence type="ECO:0000313" key="1">
    <source>
        <dbReference type="EMBL" id="NYI99976.1"/>
    </source>
</evidence>
<name>A0A853BYQ2_9ACTN</name>
<organism evidence="1 2">
    <name type="scientific">Nocardioides thalensis</name>
    <dbReference type="NCBI Taxonomy" id="1914755"/>
    <lineage>
        <taxon>Bacteria</taxon>
        <taxon>Bacillati</taxon>
        <taxon>Actinomycetota</taxon>
        <taxon>Actinomycetes</taxon>
        <taxon>Propionibacteriales</taxon>
        <taxon>Nocardioidaceae</taxon>
        <taxon>Nocardioides</taxon>
    </lineage>
</organism>
<evidence type="ECO:0000313" key="2">
    <source>
        <dbReference type="Proteomes" id="UP000530424"/>
    </source>
</evidence>
<sequence>MASRTTGDPSLAQQLLNLQVRHHLEQLDEEHLAATVSGLADDLLAASGSRPIADLVDPEAVKPIVRRALATGPGSAAVGSIVELAVDVLLAGPPEPYPLGDLVDRERVETLVDELLALHPLVERSLGRLSKSPLVGTVASRFMGRVVGEVLQANKAVADKVPGLGTLMSFGTSAASRVVGAADKQFEGLIGDTVGKGGAFAVRRLNAILIETLKDPTTREAVLQVWDLASAEQVRGLGDRTSREELSGVVDAVHSLVVDVAATEHAARLANALVDAFFDHFGGYTPEELLDELDIDRDEVVADLVRIAPGVVAALRESGDLERVIRDRLAPFYDSAEVRALLG</sequence>
<protein>
    <submittedName>
        <fullName evidence="1">Uncharacterized protein</fullName>
    </submittedName>
</protein>
<keyword evidence="2" id="KW-1185">Reference proteome</keyword>